<evidence type="ECO:0000313" key="2">
    <source>
        <dbReference type="Proteomes" id="UP001225646"/>
    </source>
</evidence>
<dbReference type="Proteomes" id="UP001225646">
    <property type="component" value="Unassembled WGS sequence"/>
</dbReference>
<proteinExistence type="predicted"/>
<dbReference type="EMBL" id="JAUSTR010000026">
    <property type="protein sequence ID" value="MDQ0163828.1"/>
    <property type="molecule type" value="Genomic_DNA"/>
</dbReference>
<keyword evidence="2" id="KW-1185">Reference proteome</keyword>
<dbReference type="SFLD" id="SFLDG01144">
    <property type="entry name" value="C2.B.4:_PGP_Like"/>
    <property type="match status" value="1"/>
</dbReference>
<comment type="caution">
    <text evidence="1">The sequence shown here is derived from an EMBL/GenBank/DDBJ whole genome shotgun (WGS) entry which is preliminary data.</text>
</comment>
<dbReference type="NCBIfam" id="TIGR01484">
    <property type="entry name" value="HAD-SF-IIB"/>
    <property type="match status" value="1"/>
</dbReference>
<dbReference type="PROSITE" id="PS01228">
    <property type="entry name" value="COF_1"/>
    <property type="match status" value="1"/>
</dbReference>
<dbReference type="CDD" id="cd07516">
    <property type="entry name" value="HAD_Pase"/>
    <property type="match status" value="1"/>
</dbReference>
<dbReference type="NCBIfam" id="TIGR00099">
    <property type="entry name" value="Cof-subfamily"/>
    <property type="match status" value="1"/>
</dbReference>
<sequence length="287" mass="32169">MKIIAIDMDGTLLNSAEQVTYENAKAIKRAQAKGIEVVIATGRTYYTAANLLKKAKVNVPIICLNGADVRAHDGEQLASVPIDSESFIKIDKVCKKHDVHFEVCTNHGIYSISEDRSLQVRIDIVQSENLDFAESQVKEHFYEHVASGYLKFIESFNKILEFTNIEIYKVLAFSFEKEKLSNVKAELANDENLYVTSSGRNNLEINHVNAQKGIALEKFAAEREVAMKDVMAIGDNFNDISMLKKAGRSVAMGNAEEEVKKMCDFITKTNNDHGVAYAIEEMLKEYV</sequence>
<dbReference type="Gene3D" id="3.30.1240.10">
    <property type="match status" value="1"/>
</dbReference>
<dbReference type="PROSITE" id="PS01229">
    <property type="entry name" value="COF_2"/>
    <property type="match status" value="1"/>
</dbReference>
<gene>
    <name evidence="1" type="ORF">J2S06_002956</name>
</gene>
<protein>
    <submittedName>
        <fullName evidence="1">Cof subfamily protein (Haloacid dehalogenase superfamily)</fullName>
    </submittedName>
</protein>
<dbReference type="InterPro" id="IPR000150">
    <property type="entry name" value="Cof"/>
</dbReference>
<dbReference type="InterPro" id="IPR006379">
    <property type="entry name" value="HAD-SF_hydro_IIB"/>
</dbReference>
<name>A0ABT9VS60_9BACI</name>
<dbReference type="SUPFAM" id="SSF56784">
    <property type="entry name" value="HAD-like"/>
    <property type="match status" value="1"/>
</dbReference>
<dbReference type="SFLD" id="SFLDS00003">
    <property type="entry name" value="Haloacid_Dehalogenase"/>
    <property type="match status" value="1"/>
</dbReference>
<evidence type="ECO:0000313" key="1">
    <source>
        <dbReference type="EMBL" id="MDQ0163828.1"/>
    </source>
</evidence>
<dbReference type="SFLD" id="SFLDG01140">
    <property type="entry name" value="C2.B:_Phosphomannomutase_and_P"/>
    <property type="match status" value="1"/>
</dbReference>
<dbReference type="PANTHER" id="PTHR10000">
    <property type="entry name" value="PHOSPHOSERINE PHOSPHATASE"/>
    <property type="match status" value="1"/>
</dbReference>
<dbReference type="Gene3D" id="3.40.50.1000">
    <property type="entry name" value="HAD superfamily/HAD-like"/>
    <property type="match status" value="1"/>
</dbReference>
<accession>A0ABT9VS60</accession>
<organism evidence="1 2">
    <name type="scientific">Aeribacillus alveayuensis</name>
    <dbReference type="NCBI Taxonomy" id="279215"/>
    <lineage>
        <taxon>Bacteria</taxon>
        <taxon>Bacillati</taxon>
        <taxon>Bacillota</taxon>
        <taxon>Bacilli</taxon>
        <taxon>Bacillales</taxon>
        <taxon>Bacillaceae</taxon>
        <taxon>Aeribacillus</taxon>
    </lineage>
</organism>
<dbReference type="InterPro" id="IPR023214">
    <property type="entry name" value="HAD_sf"/>
</dbReference>
<dbReference type="Pfam" id="PF08282">
    <property type="entry name" value="Hydrolase_3"/>
    <property type="match status" value="1"/>
</dbReference>
<reference evidence="1 2" key="1">
    <citation type="submission" date="2023-07" db="EMBL/GenBank/DDBJ databases">
        <title>Genomic Encyclopedia of Type Strains, Phase IV (KMG-IV): sequencing the most valuable type-strain genomes for metagenomic binning, comparative biology and taxonomic classification.</title>
        <authorList>
            <person name="Goeker M."/>
        </authorList>
    </citation>
    <scope>NUCLEOTIDE SEQUENCE [LARGE SCALE GENOMIC DNA]</scope>
    <source>
        <strain evidence="1 2">DSM 19092</strain>
    </source>
</reference>
<dbReference type="InterPro" id="IPR036412">
    <property type="entry name" value="HAD-like_sf"/>
</dbReference>
<dbReference type="PANTHER" id="PTHR10000:SF55">
    <property type="entry name" value="5-AMINO-6-(5-PHOSPHO-D-RIBITYLAMINO)URACIL PHOSPHATASE YCSE"/>
    <property type="match status" value="1"/>
</dbReference>
<dbReference type="RefSeq" id="WP_419152772.1">
    <property type="nucleotide sequence ID" value="NZ_JAUSTR010000026.1"/>
</dbReference>